<evidence type="ECO:0000313" key="3">
    <source>
        <dbReference type="Proteomes" id="UP000594262"/>
    </source>
</evidence>
<keyword evidence="1" id="KW-0472">Membrane</keyword>
<dbReference type="PANTHER" id="PTHR23320:SF165">
    <property type="entry name" value="MARVEL DOMAIN-CONTAINING PROTEIN"/>
    <property type="match status" value="1"/>
</dbReference>
<dbReference type="RefSeq" id="XP_066926956.1">
    <property type="nucleotide sequence ID" value="XM_067070855.1"/>
</dbReference>
<dbReference type="GeneID" id="136814333"/>
<feature type="transmembrane region" description="Helical" evidence="1">
    <location>
        <begin position="88"/>
        <end position="114"/>
    </location>
</feature>
<evidence type="ECO:0000313" key="2">
    <source>
        <dbReference type="EnsemblMetazoa" id="CLYHEMP003088.1"/>
    </source>
</evidence>
<dbReference type="PANTHER" id="PTHR23320">
    <property type="entry name" value="MEMBRANE-SPANNING 4-DOMAINS SUBFAMILY A MS4A -RELATED"/>
    <property type="match status" value="1"/>
</dbReference>
<evidence type="ECO:0000256" key="1">
    <source>
        <dbReference type="SAM" id="Phobius"/>
    </source>
</evidence>
<dbReference type="InterPro" id="IPR030417">
    <property type="entry name" value="MS4A"/>
</dbReference>
<keyword evidence="1" id="KW-1133">Transmembrane helix</keyword>
<accession>A0A7M5WJ03</accession>
<name>A0A7M5WJ03_9CNID</name>
<dbReference type="OrthoDB" id="6022384at2759"/>
<dbReference type="AlphaFoldDB" id="A0A7M5WJ03"/>
<keyword evidence="1" id="KW-0812">Transmembrane</keyword>
<protein>
    <submittedName>
        <fullName evidence="2">Uncharacterized protein</fullName>
    </submittedName>
</protein>
<feature type="transmembrane region" description="Helical" evidence="1">
    <location>
        <begin position="57"/>
        <end position="76"/>
    </location>
</feature>
<reference evidence="2" key="1">
    <citation type="submission" date="2021-01" db="UniProtKB">
        <authorList>
            <consortium name="EnsemblMetazoa"/>
        </authorList>
    </citation>
    <scope>IDENTIFICATION</scope>
</reference>
<sequence>MARISKGFAITTAVFGVLAFIFGLALAICAWKLQGKVAQFSLSTSDQAVAGVTFHDFWWGGLFYCVPGILGIIVGCTRNVCAMTFYLIMNLICMVSSVIVTAFCGIILLAWAILETLNNEGRCDNSLFIKQCTCTDVSGTVYNINGLSCNDVRDVQPNITALIGLASLSSLIAFVASYIACCGLCNKEQETPGAVIIQPGAGSYQPPTNIIVSNSTSHTQQYAAPAPNYPYQPPQYPYHQPAPAYGPPQPVPTHDKAGLVHNEVI</sequence>
<proteinExistence type="predicted"/>
<organism evidence="2 3">
    <name type="scientific">Clytia hemisphaerica</name>
    <dbReference type="NCBI Taxonomy" id="252671"/>
    <lineage>
        <taxon>Eukaryota</taxon>
        <taxon>Metazoa</taxon>
        <taxon>Cnidaria</taxon>
        <taxon>Hydrozoa</taxon>
        <taxon>Hydroidolina</taxon>
        <taxon>Leptothecata</taxon>
        <taxon>Obeliida</taxon>
        <taxon>Clytiidae</taxon>
        <taxon>Clytia</taxon>
    </lineage>
</organism>
<feature type="transmembrane region" description="Helical" evidence="1">
    <location>
        <begin position="159"/>
        <end position="181"/>
    </location>
</feature>
<dbReference type="Proteomes" id="UP000594262">
    <property type="component" value="Unplaced"/>
</dbReference>
<keyword evidence="3" id="KW-1185">Reference proteome</keyword>
<feature type="transmembrane region" description="Helical" evidence="1">
    <location>
        <begin position="7"/>
        <end position="33"/>
    </location>
</feature>
<dbReference type="EnsemblMetazoa" id="CLYHEMT003088.1">
    <property type="protein sequence ID" value="CLYHEMP003088.1"/>
    <property type="gene ID" value="CLYHEMG003088"/>
</dbReference>